<dbReference type="GO" id="GO:0005739">
    <property type="term" value="C:mitochondrion"/>
    <property type="evidence" value="ECO:0007669"/>
    <property type="project" value="UniProtKB-SubCell"/>
</dbReference>
<dbReference type="Pfam" id="PF01987">
    <property type="entry name" value="AIM24"/>
    <property type="match status" value="1"/>
</dbReference>
<evidence type="ECO:0000256" key="1">
    <source>
        <dbReference type="RuleBase" id="RU363045"/>
    </source>
</evidence>
<reference evidence="3 4" key="1">
    <citation type="submission" date="2017-03" db="EMBL/GenBank/DDBJ databases">
        <title>Genomes of endolithic fungi from Antarctica.</title>
        <authorList>
            <person name="Coleine C."/>
            <person name="Masonjones S."/>
            <person name="Stajich J.E."/>
        </authorList>
    </citation>
    <scope>NUCLEOTIDE SEQUENCE [LARGE SCALE GENOMIC DNA]</scope>
    <source>
        <strain evidence="3 4">CCFEE 6315</strain>
    </source>
</reference>
<evidence type="ECO:0000256" key="2">
    <source>
        <dbReference type="SAM" id="MobiDB-lite"/>
    </source>
</evidence>
<dbReference type="InterPro" id="IPR002838">
    <property type="entry name" value="AIM24"/>
</dbReference>
<dbReference type="InterPro" id="IPR016031">
    <property type="entry name" value="Trp_RNA-bd_attenuator-like_dom"/>
</dbReference>
<proteinExistence type="inferred from homology"/>
<dbReference type="PANTHER" id="PTHR43657">
    <property type="entry name" value="TRYPTOPHAN RNA-BINDING ATTENUATOR PROTEIN-LIKE PROTEIN"/>
    <property type="match status" value="1"/>
</dbReference>
<feature type="region of interest" description="Disordered" evidence="2">
    <location>
        <begin position="1"/>
        <end position="150"/>
    </location>
</feature>
<accession>A0A4U0U691</accession>
<evidence type="ECO:0000313" key="3">
    <source>
        <dbReference type="EMBL" id="TKA30693.1"/>
    </source>
</evidence>
<sequence length="389" mass="41482">MASNQQQYFPPPPPRQQHFPPPPSDGQQQSYYPPRGETQHTFDAQPAFAPPPQFAPPPSVSPVQHEATPSNSGQTFAPPPQFAPPPAVSPPLPDGNTGNAASQDEKSLPYYPGPPSTSLPPEKQKEPEQAAAPPPQRPYNTSRQSMMPGGAPPQGHFVGASATVDDVGTFNGGSYRISHRDSNTIVTLQLAMGCPLTVKPGLMIAMSPTMTLKGNFKFGIKKMLVGSEMNHSTYTGPGELLLAPHGLGDITNIRLNGQETWSVGRDAFLACTQGVTKDYKTQGFSKAIFSGEGLFVYKMGGTGICWIMSMGAIVRKDLRENEKYIVDNGHLVAWNCKYVLERIASGGIISNLSAGEGLVCKFTGPGTVFIQTRNPTAFAAYMAAHAGGA</sequence>
<feature type="compositionally biased region" description="Pro residues" evidence="2">
    <location>
        <begin position="9"/>
        <end position="24"/>
    </location>
</feature>
<dbReference type="NCBIfam" id="TIGR00266">
    <property type="entry name" value="TIGR00266 family protein"/>
    <property type="match status" value="1"/>
</dbReference>
<feature type="compositionally biased region" description="Pro residues" evidence="2">
    <location>
        <begin position="48"/>
        <end position="60"/>
    </location>
</feature>
<evidence type="ECO:0000313" key="4">
    <source>
        <dbReference type="Proteomes" id="UP000308549"/>
    </source>
</evidence>
<name>A0A4U0U691_9PEZI</name>
<dbReference type="EMBL" id="NAJL01000010">
    <property type="protein sequence ID" value="TKA30693.1"/>
    <property type="molecule type" value="Genomic_DNA"/>
</dbReference>
<dbReference type="PANTHER" id="PTHR43657:SF1">
    <property type="entry name" value="ALTERED INHERITANCE OF MITOCHONDRIA PROTEIN 24, MITOCHONDRIAL"/>
    <property type="match status" value="1"/>
</dbReference>
<dbReference type="Proteomes" id="UP000308549">
    <property type="component" value="Unassembled WGS sequence"/>
</dbReference>
<dbReference type="OrthoDB" id="1705416at2759"/>
<dbReference type="SUPFAM" id="SSF51219">
    <property type="entry name" value="TRAP-like"/>
    <property type="match status" value="1"/>
</dbReference>
<keyword evidence="4" id="KW-1185">Reference proteome</keyword>
<feature type="compositionally biased region" description="Pro residues" evidence="2">
    <location>
        <begin position="77"/>
        <end position="93"/>
    </location>
</feature>
<dbReference type="Gene3D" id="3.60.160.10">
    <property type="entry name" value="Mitochondrial biogenesis AIM24"/>
    <property type="match status" value="1"/>
</dbReference>
<dbReference type="AlphaFoldDB" id="A0A4U0U691"/>
<protein>
    <recommendedName>
        <fullName evidence="1">Altered inheritance of mitochondria protein 24, mitochondrial</fullName>
    </recommendedName>
</protein>
<dbReference type="InterPro" id="IPR036983">
    <property type="entry name" value="AIM24_sf"/>
</dbReference>
<keyword evidence="1" id="KW-0496">Mitochondrion</keyword>
<gene>
    <name evidence="3" type="ORF">B0A50_02413</name>
</gene>
<organism evidence="3 4">
    <name type="scientific">Salinomyces thailandicus</name>
    <dbReference type="NCBI Taxonomy" id="706561"/>
    <lineage>
        <taxon>Eukaryota</taxon>
        <taxon>Fungi</taxon>
        <taxon>Dikarya</taxon>
        <taxon>Ascomycota</taxon>
        <taxon>Pezizomycotina</taxon>
        <taxon>Dothideomycetes</taxon>
        <taxon>Dothideomycetidae</taxon>
        <taxon>Mycosphaerellales</taxon>
        <taxon>Teratosphaeriaceae</taxon>
        <taxon>Salinomyces</taxon>
    </lineage>
</organism>
<comment type="similarity">
    <text evidence="1">Belongs to the AIM24 family.</text>
</comment>
<comment type="caution">
    <text evidence="3">The sequence shown here is derived from an EMBL/GenBank/DDBJ whole genome shotgun (WGS) entry which is preliminary data.</text>
</comment>
<comment type="subcellular location">
    <subcellularLocation>
        <location evidence="1">Mitochondrion</location>
    </subcellularLocation>
</comment>